<sequence length="65" mass="7183">MAETTTIRVDRSTRDHLNRLARERHITVAQAASRAVRLLEQEQIGRDLAAPLTTDETAWLGADGG</sequence>
<evidence type="ECO:0008006" key="3">
    <source>
        <dbReference type="Google" id="ProtNLM"/>
    </source>
</evidence>
<dbReference type="EMBL" id="CP097463">
    <property type="protein sequence ID" value="WAX55099.1"/>
    <property type="molecule type" value="Genomic_DNA"/>
</dbReference>
<keyword evidence="2" id="KW-1185">Reference proteome</keyword>
<dbReference type="Proteomes" id="UP001164693">
    <property type="component" value="Chromosome"/>
</dbReference>
<dbReference type="RefSeq" id="WP_269441601.1">
    <property type="nucleotide sequence ID" value="NZ_CP097463.1"/>
</dbReference>
<evidence type="ECO:0000313" key="2">
    <source>
        <dbReference type="Proteomes" id="UP001164693"/>
    </source>
</evidence>
<reference evidence="1" key="1">
    <citation type="submission" date="2022-05" db="EMBL/GenBank/DDBJ databases">
        <title>Jatrophihabitans sp. SB3-54 whole genome sequence.</title>
        <authorList>
            <person name="Suh M.K."/>
            <person name="Eom M.K."/>
            <person name="Kim J.S."/>
            <person name="Kim H.S."/>
            <person name="Do H.E."/>
            <person name="Shin Y.K."/>
            <person name="Lee J.-S."/>
        </authorList>
    </citation>
    <scope>NUCLEOTIDE SEQUENCE</scope>
    <source>
        <strain evidence="1">SB3-54</strain>
    </source>
</reference>
<gene>
    <name evidence="1" type="ORF">M6B22_11060</name>
</gene>
<protein>
    <recommendedName>
        <fullName evidence="3">Ribbon-helix-helix protein, CopG family</fullName>
    </recommendedName>
</protein>
<name>A0ABY7JRZ1_9ACTN</name>
<evidence type="ECO:0000313" key="1">
    <source>
        <dbReference type="EMBL" id="WAX55099.1"/>
    </source>
</evidence>
<organism evidence="1 2">
    <name type="scientific">Jatrophihabitans cynanchi</name>
    <dbReference type="NCBI Taxonomy" id="2944128"/>
    <lineage>
        <taxon>Bacteria</taxon>
        <taxon>Bacillati</taxon>
        <taxon>Actinomycetota</taxon>
        <taxon>Actinomycetes</taxon>
        <taxon>Jatrophihabitantales</taxon>
        <taxon>Jatrophihabitantaceae</taxon>
        <taxon>Jatrophihabitans</taxon>
    </lineage>
</organism>
<accession>A0ABY7JRZ1</accession>
<proteinExistence type="predicted"/>